<dbReference type="PROSITE" id="PS51354">
    <property type="entry name" value="GLUTAREDOXIN_2"/>
    <property type="match status" value="1"/>
</dbReference>
<keyword evidence="2" id="KW-0813">Transport</keyword>
<dbReference type="AlphaFoldDB" id="A0A2W5N3Z6"/>
<dbReference type="Proteomes" id="UP000249417">
    <property type="component" value="Unassembled WGS sequence"/>
</dbReference>
<gene>
    <name evidence="8" type="primary">trxA</name>
    <name evidence="8" type="ORF">DI551_07245</name>
</gene>
<evidence type="ECO:0000256" key="4">
    <source>
        <dbReference type="ARBA" id="ARBA00023157"/>
    </source>
</evidence>
<keyword evidence="5" id="KW-0676">Redox-active center</keyword>
<dbReference type="PANTHER" id="PTHR45663">
    <property type="entry name" value="GEO12009P1"/>
    <property type="match status" value="1"/>
</dbReference>
<dbReference type="FunFam" id="3.40.30.10:FF:000001">
    <property type="entry name" value="Thioredoxin"/>
    <property type="match status" value="1"/>
</dbReference>
<dbReference type="PRINTS" id="PR00421">
    <property type="entry name" value="THIOREDOXIN"/>
</dbReference>
<dbReference type="PANTHER" id="PTHR45663:SF11">
    <property type="entry name" value="GEO12009P1"/>
    <property type="match status" value="1"/>
</dbReference>
<dbReference type="EMBL" id="QFQB01000047">
    <property type="protein sequence ID" value="PZQ45505.1"/>
    <property type="molecule type" value="Genomic_DNA"/>
</dbReference>
<evidence type="ECO:0000256" key="6">
    <source>
        <dbReference type="NCBIfam" id="TIGR01068"/>
    </source>
</evidence>
<evidence type="ECO:0000259" key="7">
    <source>
        <dbReference type="PROSITE" id="PS51352"/>
    </source>
</evidence>
<dbReference type="PROSITE" id="PS51352">
    <property type="entry name" value="THIOREDOXIN_2"/>
    <property type="match status" value="1"/>
</dbReference>
<dbReference type="InterPro" id="IPR036249">
    <property type="entry name" value="Thioredoxin-like_sf"/>
</dbReference>
<dbReference type="NCBIfam" id="TIGR01068">
    <property type="entry name" value="thioredoxin"/>
    <property type="match status" value="1"/>
</dbReference>
<keyword evidence="4" id="KW-1015">Disulfide bond</keyword>
<dbReference type="InterPro" id="IPR005746">
    <property type="entry name" value="Thioredoxin"/>
</dbReference>
<dbReference type="InterPro" id="IPR011990">
    <property type="entry name" value="TPR-like_helical_dom_sf"/>
</dbReference>
<protein>
    <recommendedName>
        <fullName evidence="6">Thioredoxin</fullName>
    </recommendedName>
</protein>
<dbReference type="Pfam" id="PF14559">
    <property type="entry name" value="TPR_19"/>
    <property type="match status" value="1"/>
</dbReference>
<organism evidence="8 9">
    <name type="scientific">Micavibrio aeruginosavorus</name>
    <dbReference type="NCBI Taxonomy" id="349221"/>
    <lineage>
        <taxon>Bacteria</taxon>
        <taxon>Pseudomonadati</taxon>
        <taxon>Bdellovibrionota</taxon>
        <taxon>Bdellovibrionia</taxon>
        <taxon>Bdellovibrionales</taxon>
        <taxon>Pseudobdellovibrionaceae</taxon>
        <taxon>Micavibrio</taxon>
    </lineage>
</organism>
<dbReference type="GO" id="GO:0045454">
    <property type="term" value="P:cell redox homeostasis"/>
    <property type="evidence" value="ECO:0007669"/>
    <property type="project" value="TreeGrafter"/>
</dbReference>
<dbReference type="PROSITE" id="PS00194">
    <property type="entry name" value="THIOREDOXIN_1"/>
    <property type="match status" value="1"/>
</dbReference>
<evidence type="ECO:0000256" key="5">
    <source>
        <dbReference type="ARBA" id="ARBA00023284"/>
    </source>
</evidence>
<dbReference type="Gene3D" id="1.25.40.10">
    <property type="entry name" value="Tetratricopeptide repeat domain"/>
    <property type="match status" value="1"/>
</dbReference>
<dbReference type="CDD" id="cd02947">
    <property type="entry name" value="TRX_family"/>
    <property type="match status" value="1"/>
</dbReference>
<dbReference type="GO" id="GO:0015035">
    <property type="term" value="F:protein-disulfide reductase activity"/>
    <property type="evidence" value="ECO:0007669"/>
    <property type="project" value="UniProtKB-UniRule"/>
</dbReference>
<dbReference type="InterPro" id="IPR017937">
    <property type="entry name" value="Thioredoxin_CS"/>
</dbReference>
<name>A0A2W5N3Z6_9BACT</name>
<evidence type="ECO:0000313" key="8">
    <source>
        <dbReference type="EMBL" id="PZQ45505.1"/>
    </source>
</evidence>
<dbReference type="Pfam" id="PF14561">
    <property type="entry name" value="TPR_20"/>
    <property type="match status" value="1"/>
</dbReference>
<dbReference type="SUPFAM" id="SSF52833">
    <property type="entry name" value="Thioredoxin-like"/>
    <property type="match status" value="1"/>
</dbReference>
<evidence type="ECO:0000256" key="1">
    <source>
        <dbReference type="ARBA" id="ARBA00008987"/>
    </source>
</evidence>
<proteinExistence type="inferred from homology"/>
<keyword evidence="3" id="KW-0249">Electron transport</keyword>
<comment type="caution">
    <text evidence="8">The sequence shown here is derived from an EMBL/GenBank/DDBJ whole genome shotgun (WGS) entry which is preliminary data.</text>
</comment>
<reference evidence="8 9" key="1">
    <citation type="submission" date="2017-08" db="EMBL/GenBank/DDBJ databases">
        <title>Infants hospitalized years apart are colonized by the same room-sourced microbial strains.</title>
        <authorList>
            <person name="Brooks B."/>
            <person name="Olm M.R."/>
            <person name="Firek B.A."/>
            <person name="Baker R."/>
            <person name="Thomas B.C."/>
            <person name="Morowitz M.J."/>
            <person name="Banfield J.F."/>
        </authorList>
    </citation>
    <scope>NUCLEOTIDE SEQUENCE [LARGE SCALE GENOMIC DNA]</scope>
    <source>
        <strain evidence="8">S2_005_002_R2_29</strain>
    </source>
</reference>
<evidence type="ECO:0000256" key="3">
    <source>
        <dbReference type="ARBA" id="ARBA00022982"/>
    </source>
</evidence>
<dbReference type="Pfam" id="PF00085">
    <property type="entry name" value="Thioredoxin"/>
    <property type="match status" value="1"/>
</dbReference>
<dbReference type="GO" id="GO:0005829">
    <property type="term" value="C:cytosol"/>
    <property type="evidence" value="ECO:0007669"/>
    <property type="project" value="TreeGrafter"/>
</dbReference>
<dbReference type="InterPro" id="IPR013766">
    <property type="entry name" value="Thioredoxin_domain"/>
</dbReference>
<dbReference type="Gene3D" id="3.40.30.10">
    <property type="entry name" value="Glutaredoxin"/>
    <property type="match status" value="1"/>
</dbReference>
<dbReference type="SUPFAM" id="SSF48452">
    <property type="entry name" value="TPR-like"/>
    <property type="match status" value="1"/>
</dbReference>
<comment type="similarity">
    <text evidence="1">Belongs to the thioredoxin family.</text>
</comment>
<evidence type="ECO:0000313" key="9">
    <source>
        <dbReference type="Proteomes" id="UP000249417"/>
    </source>
</evidence>
<dbReference type="GO" id="GO:0006950">
    <property type="term" value="P:response to stress"/>
    <property type="evidence" value="ECO:0007669"/>
    <property type="project" value="UniProtKB-ARBA"/>
</dbReference>
<evidence type="ECO:0000256" key="2">
    <source>
        <dbReference type="ARBA" id="ARBA00022448"/>
    </source>
</evidence>
<sequence length="314" mass="33779">MALFGIGQPKKETTPSTLPEGPIFDVSSAAFEEHVLKASMDKPVLVDFWAPWCGPCKQLMPVLEAEVNAANGEVLLAKVNIDENPDLAQALRIQSVPTVMAFFQGQPVTAFTGARPASDIKNLIVQLVKMARGAKPDAIDIPAALKEAAQFIANGDPATAQQIYIQILQQDEMNAEAYTGIVKLVIDAGALEQAQGMLEQAPEIIAKTSAFASAKTALEIAKGAGEALGKLKPLLKKVEAAPNDHQARFELAQAEFAAGQKAGAIDNLLTIVRTDRTWNDEAARKELLRYFEAMGFADPLSIEGRKKLSRLLFS</sequence>
<feature type="domain" description="Thioredoxin" evidence="7">
    <location>
        <begin position="4"/>
        <end position="129"/>
    </location>
</feature>
<accession>A0A2W5N3Z6</accession>